<sequence>MEFLEGKFITITRTNPFEELKLTDSYREWYDSLDEAIKKLEEEEASSTFPVRYEETVILKVEKVIINIDNTKIDIKAYRIEDAKKKIQELENIDWRTLTLNEVKYIAALRDYIDGRRDEYPKRTRGIG</sequence>
<dbReference type="AlphaFoldDB" id="A0A0F9SWR9"/>
<dbReference type="EMBL" id="LAZR01000386">
    <property type="protein sequence ID" value="KKN71319.1"/>
    <property type="molecule type" value="Genomic_DNA"/>
</dbReference>
<accession>A0A0F9SWR9</accession>
<gene>
    <name evidence="1" type="ORF">LCGC14_0422290</name>
</gene>
<name>A0A0F9SWR9_9ZZZZ</name>
<protein>
    <submittedName>
        <fullName evidence="1">Uncharacterized protein</fullName>
    </submittedName>
</protein>
<evidence type="ECO:0000313" key="1">
    <source>
        <dbReference type="EMBL" id="KKN71319.1"/>
    </source>
</evidence>
<comment type="caution">
    <text evidence="1">The sequence shown here is derived from an EMBL/GenBank/DDBJ whole genome shotgun (WGS) entry which is preliminary data.</text>
</comment>
<organism evidence="1">
    <name type="scientific">marine sediment metagenome</name>
    <dbReference type="NCBI Taxonomy" id="412755"/>
    <lineage>
        <taxon>unclassified sequences</taxon>
        <taxon>metagenomes</taxon>
        <taxon>ecological metagenomes</taxon>
    </lineage>
</organism>
<reference evidence="1" key="1">
    <citation type="journal article" date="2015" name="Nature">
        <title>Complex archaea that bridge the gap between prokaryotes and eukaryotes.</title>
        <authorList>
            <person name="Spang A."/>
            <person name="Saw J.H."/>
            <person name="Jorgensen S.L."/>
            <person name="Zaremba-Niedzwiedzka K."/>
            <person name="Martijn J."/>
            <person name="Lind A.E."/>
            <person name="van Eijk R."/>
            <person name="Schleper C."/>
            <person name="Guy L."/>
            <person name="Ettema T.J."/>
        </authorList>
    </citation>
    <scope>NUCLEOTIDE SEQUENCE</scope>
</reference>
<proteinExistence type="predicted"/>